<dbReference type="PROSITE" id="PS52050">
    <property type="entry name" value="WYL"/>
    <property type="match status" value="1"/>
</dbReference>
<dbReference type="EMBL" id="CP046565">
    <property type="protein sequence ID" value="QJD31105.1"/>
    <property type="molecule type" value="Genomic_DNA"/>
</dbReference>
<evidence type="ECO:0000313" key="3">
    <source>
        <dbReference type="Proteomes" id="UP000503004"/>
    </source>
</evidence>
<dbReference type="InterPro" id="IPR051534">
    <property type="entry name" value="CBASS_pafABC_assoc_protein"/>
</dbReference>
<gene>
    <name evidence="2" type="ORF">GNH96_14920</name>
</gene>
<protein>
    <submittedName>
        <fullName evidence="2">WYL domain-containing protein</fullName>
    </submittedName>
</protein>
<dbReference type="PANTHER" id="PTHR34580:SF1">
    <property type="entry name" value="PROTEIN PAFC"/>
    <property type="match status" value="1"/>
</dbReference>
<accession>A0A858QBL9</accession>
<dbReference type="AlphaFoldDB" id="A0A858QBL9"/>
<dbReference type="Proteomes" id="UP000503004">
    <property type="component" value="Chromosome"/>
</dbReference>
<feature type="domain" description="WYL" evidence="1">
    <location>
        <begin position="171"/>
        <end position="236"/>
    </location>
</feature>
<dbReference type="PANTHER" id="PTHR34580">
    <property type="match status" value="1"/>
</dbReference>
<dbReference type="KEGG" id="metu:GNH96_14920"/>
<dbReference type="Pfam" id="PF13280">
    <property type="entry name" value="WYL"/>
    <property type="match status" value="1"/>
</dbReference>
<sequence>MTDFQDPRPPKKPNRNEPKDAILRQWVMLHLIPREPDGITAQQLQAKLTGINPLYEVHKRTVERNLMALTSVFHVLDYRSGPNGNLWFWQRDAVLDVPKLDVKTALMFRLAEAFLTPLLPRSTLDELGPHFRRARETLDTAGDDRHSVWPAKVQVIPNSQPLLYPDVPPDILATVHTALFEDRRFLTRYRPRHGPTRDYEVSPRGLVIRDGIIYVVATLFEYTDLKHLVLHRMETASLLDSTVTPMRNFKLERYAKVLFN</sequence>
<dbReference type="InterPro" id="IPR026881">
    <property type="entry name" value="WYL_dom"/>
</dbReference>
<reference evidence="3" key="1">
    <citation type="submission" date="2019-12" db="EMBL/GenBank/DDBJ databases">
        <authorList>
            <person name="Awala S.I."/>
            <person name="Rhee S.K."/>
        </authorList>
    </citation>
    <scope>NUCLEOTIDE SEQUENCE [LARGE SCALE GENOMIC DNA]</scope>
    <source>
        <strain evidence="3">IM1</strain>
    </source>
</reference>
<name>A0A858QBL9_9GAMM</name>
<keyword evidence="3" id="KW-1185">Reference proteome</keyword>
<organism evidence="2 3">
    <name type="scientific">Methylococcus geothermalis</name>
    <dbReference type="NCBI Taxonomy" id="2681310"/>
    <lineage>
        <taxon>Bacteria</taxon>
        <taxon>Pseudomonadati</taxon>
        <taxon>Pseudomonadota</taxon>
        <taxon>Gammaproteobacteria</taxon>
        <taxon>Methylococcales</taxon>
        <taxon>Methylococcaceae</taxon>
        <taxon>Methylococcus</taxon>
    </lineage>
</organism>
<proteinExistence type="predicted"/>
<dbReference type="RefSeq" id="WP_169604371.1">
    <property type="nucleotide sequence ID" value="NZ_CP046565.1"/>
</dbReference>
<evidence type="ECO:0000313" key="2">
    <source>
        <dbReference type="EMBL" id="QJD31105.1"/>
    </source>
</evidence>
<evidence type="ECO:0000259" key="1">
    <source>
        <dbReference type="Pfam" id="PF13280"/>
    </source>
</evidence>